<dbReference type="GO" id="GO:0005886">
    <property type="term" value="C:plasma membrane"/>
    <property type="evidence" value="ECO:0007669"/>
    <property type="project" value="UniProtKB-SubCell"/>
</dbReference>
<dbReference type="CDD" id="cd06173">
    <property type="entry name" value="MFS_MefA_like"/>
    <property type="match status" value="1"/>
</dbReference>
<dbReference type="InterPro" id="IPR010290">
    <property type="entry name" value="TM_effector"/>
</dbReference>
<feature type="transmembrane region" description="Helical" evidence="7">
    <location>
        <begin position="87"/>
        <end position="116"/>
    </location>
</feature>
<feature type="transmembrane region" description="Helical" evidence="7">
    <location>
        <begin position="253"/>
        <end position="272"/>
    </location>
</feature>
<keyword evidence="3" id="KW-1003">Cell membrane</keyword>
<evidence type="ECO:0000256" key="6">
    <source>
        <dbReference type="ARBA" id="ARBA00023136"/>
    </source>
</evidence>
<feature type="transmembrane region" description="Helical" evidence="7">
    <location>
        <begin position="376"/>
        <end position="396"/>
    </location>
</feature>
<keyword evidence="4 7" id="KW-0812">Transmembrane</keyword>
<sequence length="401" mass="42705">MKLDQRDFARFWAADTVSLAGTHVTTLALKAVAVLTLGASTTVAGLLESARWLPYLLLGLVAGVLVDRRRRLPLLIGTDFARAAVLALVPLLAFTGLLTIPLLAAIVLVFGTLSLFHDAAHQSFLPRLVTRQQLTDANARMEQTRSAAQGVGPLVGGALVKLIGGPLAFLVDAVSYLISGLVLSGLRTPEPPPTPEERHLRTEIRDGLRWVYHHPVLRPMALATHAWFFFSSMVSATYTVLVLDELHFDPFEFGVTFAVGGAGALLGASLAGRACRRFGEGQVILVGRWLTPAAYALLPFATATTSGFALLCAAQFAFYFAIGLESPGEMGYRQAVTPDRLQGRMNGTMRSINRAAIVFGAPLGGVLADTLGFTTALWIAIAGLTVQAVGITCSSVRTARV</sequence>
<evidence type="ECO:0000256" key="3">
    <source>
        <dbReference type="ARBA" id="ARBA00022475"/>
    </source>
</evidence>
<feature type="transmembrane region" description="Helical" evidence="7">
    <location>
        <begin position="12"/>
        <end position="37"/>
    </location>
</feature>
<dbReference type="SUPFAM" id="SSF103473">
    <property type="entry name" value="MFS general substrate transporter"/>
    <property type="match status" value="1"/>
</dbReference>
<dbReference type="RefSeq" id="WP_033432857.1">
    <property type="nucleotide sequence ID" value="NZ_CP034550.1"/>
</dbReference>
<proteinExistence type="predicted"/>
<evidence type="ECO:0000256" key="7">
    <source>
        <dbReference type="SAM" id="Phobius"/>
    </source>
</evidence>
<dbReference type="GO" id="GO:0022857">
    <property type="term" value="F:transmembrane transporter activity"/>
    <property type="evidence" value="ECO:0007669"/>
    <property type="project" value="InterPro"/>
</dbReference>
<reference evidence="10" key="1">
    <citation type="journal article" date="2021" name="Curr. Microbiol.">
        <title>Complete genome of nocamycin-producing strain Saccharothrix syringae NRRL B-16468 reveals the biosynthetic potential for secondary metabolites.</title>
        <authorList>
            <person name="Mo X."/>
            <person name="Yang S."/>
        </authorList>
    </citation>
    <scope>NUCLEOTIDE SEQUENCE [LARGE SCALE GENOMIC DNA]</scope>
    <source>
        <strain evidence="10">ATCC 51364 / DSM 43886 / JCM 6844 / KCTC 9398 / NBRC 14523 / NRRL B-16468 / INA 2240</strain>
    </source>
</reference>
<dbReference type="EMBL" id="CP034550">
    <property type="protein sequence ID" value="QFZ23056.1"/>
    <property type="molecule type" value="Genomic_DNA"/>
</dbReference>
<dbReference type="KEGG" id="ssyi:EKG83_41515"/>
<name>A0A5Q0H9Y8_SACSY</name>
<keyword evidence="6 7" id="KW-0472">Membrane</keyword>
<evidence type="ECO:0000256" key="1">
    <source>
        <dbReference type="ARBA" id="ARBA00004651"/>
    </source>
</evidence>
<dbReference type="Proteomes" id="UP000325787">
    <property type="component" value="Chromosome"/>
</dbReference>
<dbReference type="PANTHER" id="PTHR23513:SF6">
    <property type="entry name" value="MAJOR FACILITATOR SUPERFAMILY ASSOCIATED DOMAIN-CONTAINING PROTEIN"/>
    <property type="match status" value="1"/>
</dbReference>
<dbReference type="PANTHER" id="PTHR23513">
    <property type="entry name" value="INTEGRAL MEMBRANE EFFLUX PROTEIN-RELATED"/>
    <property type="match status" value="1"/>
</dbReference>
<dbReference type="OrthoDB" id="9815525at2"/>
<protein>
    <submittedName>
        <fullName evidence="9">MFS transporter</fullName>
    </submittedName>
</protein>
<keyword evidence="10" id="KW-1185">Reference proteome</keyword>
<evidence type="ECO:0000256" key="2">
    <source>
        <dbReference type="ARBA" id="ARBA00022448"/>
    </source>
</evidence>
<feature type="transmembrane region" description="Helical" evidence="7">
    <location>
        <begin position="293"/>
        <end position="322"/>
    </location>
</feature>
<organism evidence="9 10">
    <name type="scientific">Saccharothrix syringae</name>
    <name type="common">Nocardiopsis syringae</name>
    <dbReference type="NCBI Taxonomy" id="103733"/>
    <lineage>
        <taxon>Bacteria</taxon>
        <taxon>Bacillati</taxon>
        <taxon>Actinomycetota</taxon>
        <taxon>Actinomycetes</taxon>
        <taxon>Pseudonocardiales</taxon>
        <taxon>Pseudonocardiaceae</taxon>
        <taxon>Saccharothrix</taxon>
    </lineage>
</organism>
<comment type="subcellular location">
    <subcellularLocation>
        <location evidence="1">Cell membrane</location>
        <topology evidence="1">Multi-pass membrane protein</topology>
    </subcellularLocation>
</comment>
<dbReference type="InterPro" id="IPR020846">
    <property type="entry name" value="MFS_dom"/>
</dbReference>
<keyword evidence="2" id="KW-0813">Transport</keyword>
<feature type="transmembrane region" description="Helical" evidence="7">
    <location>
        <begin position="163"/>
        <end position="183"/>
    </location>
</feature>
<dbReference type="InterPro" id="IPR036259">
    <property type="entry name" value="MFS_trans_sf"/>
</dbReference>
<evidence type="ECO:0000256" key="4">
    <source>
        <dbReference type="ARBA" id="ARBA00022692"/>
    </source>
</evidence>
<gene>
    <name evidence="9" type="ORF">EKG83_41515</name>
</gene>
<feature type="transmembrane region" description="Helical" evidence="7">
    <location>
        <begin position="222"/>
        <end position="241"/>
    </location>
</feature>
<dbReference type="Pfam" id="PF05977">
    <property type="entry name" value="MFS_3"/>
    <property type="match status" value="1"/>
</dbReference>
<evidence type="ECO:0000313" key="9">
    <source>
        <dbReference type="EMBL" id="QFZ23056.1"/>
    </source>
</evidence>
<dbReference type="PROSITE" id="PS50850">
    <property type="entry name" value="MFS"/>
    <property type="match status" value="1"/>
</dbReference>
<keyword evidence="5 7" id="KW-1133">Transmembrane helix</keyword>
<accession>A0A5Q0H9Y8</accession>
<dbReference type="AlphaFoldDB" id="A0A5Q0H9Y8"/>
<feature type="domain" description="Major facilitator superfamily (MFS) profile" evidence="8">
    <location>
        <begin position="216"/>
        <end position="401"/>
    </location>
</feature>
<dbReference type="Gene3D" id="1.20.1250.20">
    <property type="entry name" value="MFS general substrate transporter like domains"/>
    <property type="match status" value="1"/>
</dbReference>
<feature type="transmembrane region" description="Helical" evidence="7">
    <location>
        <begin position="49"/>
        <end position="66"/>
    </location>
</feature>
<evidence type="ECO:0000259" key="8">
    <source>
        <dbReference type="PROSITE" id="PS50850"/>
    </source>
</evidence>
<evidence type="ECO:0000256" key="5">
    <source>
        <dbReference type="ARBA" id="ARBA00022989"/>
    </source>
</evidence>
<evidence type="ECO:0000313" key="10">
    <source>
        <dbReference type="Proteomes" id="UP000325787"/>
    </source>
</evidence>